<evidence type="ECO:0000256" key="1">
    <source>
        <dbReference type="SAM" id="Coils"/>
    </source>
</evidence>
<keyword evidence="2" id="KW-0472">Membrane</keyword>
<protein>
    <submittedName>
        <fullName evidence="3">Uncharacterized protein</fullName>
    </submittedName>
</protein>
<sequence length="292" mass="33897">MLDRLKLIGKKLKNIGTTIRRKRAYSYYLAMGIFASIFLCILVSGFSSSQKYKYISIAEGKSQPLGQANLTVVKREYNPKENLFRVDYWIDSENNSFDLTNFKIDTKAVTKNNVNEFLKTQVVQVDENYYVTFVKNVPKEFGTIKQFIYPGYLNLLKNQSDDLKGIEVKVYSDQSNKIVNNNLKLDTNKESYFSDKIDYQIKLINQSIKEANIEITDNQAAIDQIKKSNKQIEEGLDTKLGEELERDQNKIQMNKSEIDSYKASTTKQEEQIKLLEEKIKLLKEKELEANKR</sequence>
<organism evidence="3 4">
    <name type="scientific">Carnobacterium divergens</name>
    <name type="common">Lactobacillus divergens</name>
    <dbReference type="NCBI Taxonomy" id="2748"/>
    <lineage>
        <taxon>Bacteria</taxon>
        <taxon>Bacillati</taxon>
        <taxon>Bacillota</taxon>
        <taxon>Bacilli</taxon>
        <taxon>Lactobacillales</taxon>
        <taxon>Carnobacteriaceae</taxon>
        <taxon>Carnobacterium</taxon>
    </lineage>
</organism>
<dbReference type="RefSeq" id="WP_311780770.1">
    <property type="nucleotide sequence ID" value="NZ_JALRMQ010000008.1"/>
</dbReference>
<proteinExistence type="predicted"/>
<feature type="coiled-coil region" evidence="1">
    <location>
        <begin position="258"/>
        <end position="292"/>
    </location>
</feature>
<evidence type="ECO:0000313" key="4">
    <source>
        <dbReference type="Proteomes" id="UP001249945"/>
    </source>
</evidence>
<dbReference type="EMBL" id="JALRMR010000014">
    <property type="protein sequence ID" value="MDT1974949.1"/>
    <property type="molecule type" value="Genomic_DNA"/>
</dbReference>
<name>A0AAW8REN2_CARDV</name>
<keyword evidence="2" id="KW-1133">Transmembrane helix</keyword>
<dbReference type="Proteomes" id="UP001249945">
    <property type="component" value="Unassembled WGS sequence"/>
</dbReference>
<comment type="caution">
    <text evidence="3">The sequence shown here is derived from an EMBL/GenBank/DDBJ whole genome shotgun (WGS) entry which is preliminary data.</text>
</comment>
<keyword evidence="2" id="KW-0812">Transmembrane</keyword>
<feature type="transmembrane region" description="Helical" evidence="2">
    <location>
        <begin position="25"/>
        <end position="46"/>
    </location>
</feature>
<keyword evidence="1" id="KW-0175">Coiled coil</keyword>
<evidence type="ECO:0000313" key="3">
    <source>
        <dbReference type="EMBL" id="MDT1974949.1"/>
    </source>
</evidence>
<gene>
    <name evidence="3" type="ORF">MX635_11140</name>
</gene>
<accession>A0AAW8REN2</accession>
<evidence type="ECO:0000256" key="2">
    <source>
        <dbReference type="SAM" id="Phobius"/>
    </source>
</evidence>
<dbReference type="AlphaFoldDB" id="A0AAW8REN2"/>
<reference evidence="3" key="1">
    <citation type="submission" date="2022-04" db="EMBL/GenBank/DDBJ databases">
        <title>Draft genome sequences of lactic acid bacteria (LAB) strains involved in meat spoilage.</title>
        <authorList>
            <person name="Palevich N."/>
        </authorList>
    </citation>
    <scope>NUCLEOTIDE SEQUENCE</scope>
    <source>
        <strain evidence="3">9-14</strain>
    </source>
</reference>